<dbReference type="RefSeq" id="WP_184295451.1">
    <property type="nucleotide sequence ID" value="NZ_JACHXO010000010.1"/>
</dbReference>
<dbReference type="InterPro" id="IPR028082">
    <property type="entry name" value="Peripla_BP_I"/>
</dbReference>
<evidence type="ECO:0000313" key="2">
    <source>
        <dbReference type="EMBL" id="MBB3197110.1"/>
    </source>
</evidence>
<reference evidence="2 3" key="1">
    <citation type="submission" date="2020-08" db="EMBL/GenBank/DDBJ databases">
        <title>Genomic Encyclopedia of Type Strains, Phase III (KMG-III): the genomes of soil and plant-associated and newly described type strains.</title>
        <authorList>
            <person name="Whitman W."/>
        </authorList>
    </citation>
    <scope>NUCLEOTIDE SEQUENCE [LARGE SCALE GENOMIC DNA]</scope>
    <source>
        <strain evidence="2 3">CECT 7247</strain>
    </source>
</reference>
<dbReference type="EMBL" id="JACHXO010000010">
    <property type="protein sequence ID" value="MBB3197110.1"/>
    <property type="molecule type" value="Genomic_DNA"/>
</dbReference>
<accession>A0ABR6GYH2</accession>
<dbReference type="Gene3D" id="3.40.50.2300">
    <property type="match status" value="1"/>
</dbReference>
<evidence type="ECO:0008006" key="4">
    <source>
        <dbReference type="Google" id="ProtNLM"/>
    </source>
</evidence>
<evidence type="ECO:0000313" key="3">
    <source>
        <dbReference type="Proteomes" id="UP000574369"/>
    </source>
</evidence>
<keyword evidence="3" id="KW-1185">Reference proteome</keyword>
<protein>
    <recommendedName>
        <fullName evidence="4">Leucine-binding protein domain-containing protein</fullName>
    </recommendedName>
</protein>
<comment type="caution">
    <text evidence="2">The sequence shown here is derived from an EMBL/GenBank/DDBJ whole genome shotgun (WGS) entry which is preliminary data.</text>
</comment>
<dbReference type="SUPFAM" id="SSF53822">
    <property type="entry name" value="Periplasmic binding protein-like I"/>
    <property type="match status" value="1"/>
</dbReference>
<feature type="compositionally biased region" description="Basic and acidic residues" evidence="1">
    <location>
        <begin position="11"/>
        <end position="29"/>
    </location>
</feature>
<dbReference type="Proteomes" id="UP000574369">
    <property type="component" value="Unassembled WGS sequence"/>
</dbReference>
<sequence>MSARLLGADAAHGDAHAGEPEEGHEHALPRADQARRRWRLMGLQMLAAAAGFSAMASTAQAATIGVILPGSWPSVQQAEALQQGMTLALKTWPGDSVPTLIVKDSACDAHKAEQAADALIQAKVDIVLGNWCEIGNGADRLKAAGIPLISSNAERVPGKELQVQLGRIELYAAERIATELRRETGLRISARTSCWLDFEATLSERVDAVLCPVLTVDKTRWDQVANTYTAAFRKPITPSAARGYAAMELALNYLRRAKGGKTTAALKDTQGASTLLGPVPALDAPAPTTALQLVFSPHLPKMSPQQAQTLEKLVKSKGCGCPGGTLRDGCPKDGSPWSDMPFVVRGGGTPAACASAIGVLEL</sequence>
<feature type="region of interest" description="Disordered" evidence="1">
    <location>
        <begin position="6"/>
        <end position="29"/>
    </location>
</feature>
<evidence type="ECO:0000256" key="1">
    <source>
        <dbReference type="SAM" id="MobiDB-lite"/>
    </source>
</evidence>
<proteinExistence type="predicted"/>
<organism evidence="2 3">
    <name type="scientific">Roseateles terrae</name>
    <dbReference type="NCBI Taxonomy" id="431060"/>
    <lineage>
        <taxon>Bacteria</taxon>
        <taxon>Pseudomonadati</taxon>
        <taxon>Pseudomonadota</taxon>
        <taxon>Betaproteobacteria</taxon>
        <taxon>Burkholderiales</taxon>
        <taxon>Sphaerotilaceae</taxon>
        <taxon>Roseateles</taxon>
    </lineage>
</organism>
<name>A0ABR6GYH2_9BURK</name>
<gene>
    <name evidence="2" type="ORF">FHS28_004535</name>
</gene>